<dbReference type="SUPFAM" id="SSF158472">
    <property type="entry name" value="HAMP domain-like"/>
    <property type="match status" value="1"/>
</dbReference>
<dbReference type="InterPro" id="IPR003660">
    <property type="entry name" value="HAMP_dom"/>
</dbReference>
<evidence type="ECO:0000259" key="14">
    <source>
        <dbReference type="PROSITE" id="PS50885"/>
    </source>
</evidence>
<evidence type="ECO:0000313" key="15">
    <source>
        <dbReference type="EMBL" id="SDL82990.1"/>
    </source>
</evidence>
<keyword evidence="7" id="KW-0547">Nucleotide-binding</keyword>
<feature type="domain" description="Histidine kinase" evidence="13">
    <location>
        <begin position="471"/>
        <end position="573"/>
    </location>
</feature>
<dbReference type="PRINTS" id="PR00344">
    <property type="entry name" value="BCTRLSENSOR"/>
</dbReference>
<evidence type="ECO:0000256" key="11">
    <source>
        <dbReference type="ARBA" id="ARBA00023136"/>
    </source>
</evidence>
<proteinExistence type="predicted"/>
<dbReference type="InterPro" id="IPR005467">
    <property type="entry name" value="His_kinase_dom"/>
</dbReference>
<dbReference type="Pfam" id="PF02518">
    <property type="entry name" value="HATPase_c"/>
    <property type="match status" value="1"/>
</dbReference>
<dbReference type="EC" id="2.7.13.3" evidence="3"/>
<dbReference type="InterPro" id="IPR050640">
    <property type="entry name" value="Bact_2-comp_sensor_kinase"/>
</dbReference>
<dbReference type="PROSITE" id="PS50109">
    <property type="entry name" value="HIS_KIN"/>
    <property type="match status" value="1"/>
</dbReference>
<dbReference type="SUPFAM" id="SSF55874">
    <property type="entry name" value="ATPase domain of HSP90 chaperone/DNA topoisomerase II/histidine kinase"/>
    <property type="match status" value="1"/>
</dbReference>
<keyword evidence="8 15" id="KW-0418">Kinase</keyword>
<dbReference type="InterPro" id="IPR036890">
    <property type="entry name" value="HATPase_C_sf"/>
</dbReference>
<feature type="transmembrane region" description="Helical" evidence="12">
    <location>
        <begin position="21"/>
        <end position="38"/>
    </location>
</feature>
<dbReference type="RefSeq" id="WP_074597636.1">
    <property type="nucleotide sequence ID" value="NZ_FNHF01000001.1"/>
</dbReference>
<dbReference type="PANTHER" id="PTHR34220">
    <property type="entry name" value="SENSOR HISTIDINE KINASE YPDA"/>
    <property type="match status" value="1"/>
</dbReference>
<evidence type="ECO:0000256" key="7">
    <source>
        <dbReference type="ARBA" id="ARBA00022741"/>
    </source>
</evidence>
<dbReference type="InterPro" id="IPR010559">
    <property type="entry name" value="Sig_transdc_His_kin_internal"/>
</dbReference>
<gene>
    <name evidence="15" type="ORF">SAMN05216244_0901</name>
</gene>
<dbReference type="CDD" id="cd06225">
    <property type="entry name" value="HAMP"/>
    <property type="match status" value="1"/>
</dbReference>
<keyword evidence="4" id="KW-1003">Cell membrane</keyword>
<keyword evidence="11 12" id="KW-0472">Membrane</keyword>
<reference evidence="16" key="1">
    <citation type="submission" date="2016-10" db="EMBL/GenBank/DDBJ databases">
        <authorList>
            <person name="Varghese N."/>
            <person name="Submissions S."/>
        </authorList>
    </citation>
    <scope>NUCLEOTIDE SEQUENCE [LARGE SCALE GENOMIC DNA]</scope>
    <source>
        <strain evidence="16">CGMCC 1.6199</strain>
    </source>
</reference>
<dbReference type="Pfam" id="PF06580">
    <property type="entry name" value="His_kinase"/>
    <property type="match status" value="1"/>
</dbReference>
<organism evidence="15 16">
    <name type="scientific">Sediminibacillus halophilus</name>
    <dbReference type="NCBI Taxonomy" id="482461"/>
    <lineage>
        <taxon>Bacteria</taxon>
        <taxon>Bacillati</taxon>
        <taxon>Bacillota</taxon>
        <taxon>Bacilli</taxon>
        <taxon>Bacillales</taxon>
        <taxon>Bacillaceae</taxon>
        <taxon>Sediminibacillus</taxon>
    </lineage>
</organism>
<evidence type="ECO:0000256" key="2">
    <source>
        <dbReference type="ARBA" id="ARBA00004651"/>
    </source>
</evidence>
<dbReference type="Proteomes" id="UP000182347">
    <property type="component" value="Unassembled WGS sequence"/>
</dbReference>
<evidence type="ECO:0000256" key="10">
    <source>
        <dbReference type="ARBA" id="ARBA00023012"/>
    </source>
</evidence>
<evidence type="ECO:0000256" key="8">
    <source>
        <dbReference type="ARBA" id="ARBA00022777"/>
    </source>
</evidence>
<dbReference type="InterPro" id="IPR003594">
    <property type="entry name" value="HATPase_dom"/>
</dbReference>
<dbReference type="Gene3D" id="6.10.340.10">
    <property type="match status" value="1"/>
</dbReference>
<dbReference type="Gene3D" id="3.30.565.10">
    <property type="entry name" value="Histidine kinase-like ATPase, C-terminal domain"/>
    <property type="match status" value="1"/>
</dbReference>
<dbReference type="InterPro" id="IPR004358">
    <property type="entry name" value="Sig_transdc_His_kin-like_C"/>
</dbReference>
<dbReference type="SMART" id="SM00387">
    <property type="entry name" value="HATPase_c"/>
    <property type="match status" value="1"/>
</dbReference>
<evidence type="ECO:0000259" key="13">
    <source>
        <dbReference type="PROSITE" id="PS50109"/>
    </source>
</evidence>
<name>A0A1G9N992_9BACI</name>
<keyword evidence="10" id="KW-0902">Two-component regulatory system</keyword>
<dbReference type="Pfam" id="PF00672">
    <property type="entry name" value="HAMP"/>
    <property type="match status" value="1"/>
</dbReference>
<evidence type="ECO:0000256" key="4">
    <source>
        <dbReference type="ARBA" id="ARBA00022475"/>
    </source>
</evidence>
<accession>A0A1G9N992</accession>
<evidence type="ECO:0000256" key="3">
    <source>
        <dbReference type="ARBA" id="ARBA00012438"/>
    </source>
</evidence>
<dbReference type="GO" id="GO:0005524">
    <property type="term" value="F:ATP binding"/>
    <property type="evidence" value="ECO:0007669"/>
    <property type="project" value="UniProtKB-KW"/>
</dbReference>
<keyword evidence="9" id="KW-0067">ATP-binding</keyword>
<dbReference type="SMART" id="SM00304">
    <property type="entry name" value="HAMP"/>
    <property type="match status" value="1"/>
</dbReference>
<evidence type="ECO:0000256" key="1">
    <source>
        <dbReference type="ARBA" id="ARBA00000085"/>
    </source>
</evidence>
<evidence type="ECO:0000256" key="12">
    <source>
        <dbReference type="SAM" id="Phobius"/>
    </source>
</evidence>
<dbReference type="EMBL" id="FNHF01000001">
    <property type="protein sequence ID" value="SDL82990.1"/>
    <property type="molecule type" value="Genomic_DNA"/>
</dbReference>
<keyword evidence="12" id="KW-1133">Transmembrane helix</keyword>
<dbReference type="GO" id="GO:0000155">
    <property type="term" value="F:phosphorelay sensor kinase activity"/>
    <property type="evidence" value="ECO:0007669"/>
    <property type="project" value="InterPro"/>
</dbReference>
<keyword evidence="12" id="KW-0812">Transmembrane</keyword>
<evidence type="ECO:0000313" key="16">
    <source>
        <dbReference type="Proteomes" id="UP000182347"/>
    </source>
</evidence>
<dbReference type="PANTHER" id="PTHR34220:SF7">
    <property type="entry name" value="SENSOR HISTIDINE KINASE YPDA"/>
    <property type="match status" value="1"/>
</dbReference>
<keyword evidence="6" id="KW-0808">Transferase</keyword>
<protein>
    <recommendedName>
        <fullName evidence="3">histidine kinase</fullName>
        <ecNumber evidence="3">2.7.13.3</ecNumber>
    </recommendedName>
</protein>
<feature type="domain" description="HAMP" evidence="14">
    <location>
        <begin position="305"/>
        <end position="360"/>
    </location>
</feature>
<keyword evidence="16" id="KW-1185">Reference proteome</keyword>
<dbReference type="GO" id="GO:0005886">
    <property type="term" value="C:plasma membrane"/>
    <property type="evidence" value="ECO:0007669"/>
    <property type="project" value="UniProtKB-SubCell"/>
</dbReference>
<evidence type="ECO:0000256" key="5">
    <source>
        <dbReference type="ARBA" id="ARBA00022553"/>
    </source>
</evidence>
<keyword evidence="5" id="KW-0597">Phosphoprotein</keyword>
<comment type="catalytic activity">
    <reaction evidence="1">
        <text>ATP + protein L-histidine = ADP + protein N-phospho-L-histidine.</text>
        <dbReference type="EC" id="2.7.13.3"/>
    </reaction>
</comment>
<evidence type="ECO:0000256" key="6">
    <source>
        <dbReference type="ARBA" id="ARBA00022679"/>
    </source>
</evidence>
<dbReference type="PROSITE" id="PS50885">
    <property type="entry name" value="HAMP"/>
    <property type="match status" value="1"/>
</dbReference>
<dbReference type="STRING" id="482461.SAMN05216244_0901"/>
<comment type="subcellular location">
    <subcellularLocation>
        <location evidence="2">Cell membrane</location>
        <topology evidence="2">Multi-pass membrane protein</topology>
    </subcellularLocation>
</comment>
<dbReference type="AlphaFoldDB" id="A0A1G9N992"/>
<evidence type="ECO:0000256" key="9">
    <source>
        <dbReference type="ARBA" id="ARBA00022840"/>
    </source>
</evidence>
<sequence length="574" mass="66503">MRFRPFYSSIKIKNKIFSISLLLLLIFCIIGMITYHYFTQLYEERIYQESADMLQLSSTVIDEELKKIENLTFQVSTDSLVQEYMETINERKLGFEDYKTKANLLERLLTFASSERYISSIQVIDRFGEKYTTGYDTKVENDAEKISKLVYASQGSNTWSKIEGKNGISAARLIRRKENVSLADMGILIISVDMNKFVDQTLDFSKNKNFIITNGEEIYYQNKENGLDVQELPDNINDNGYKIVDFSGEDYLLTYKHSRFSKLTYFHLLPFNDITKQSQTIKRIMIICFLFMLTLTILLSRKAAENISKPLEELSARMKQVQEGDFEEQATVPEKYYNDEVGQLHVNFRSMLDKINQLIKENYTKQLIIKETEYKALQAQINPHFLYNTLDSINWLAKINQQEKISVMAEALGNMMRNIISKKAAMITIKEELEIVNNYVTIQKYRYENRLEFSLCDGEVFEDCQIPKLTIQPIVENAIQHGLEEMIAPCRVNIRFKRMDDKLHIIVEDNGPGIEESKLEGIYKGEIRSKSSGIGLKNINERIKLMFGEGYGITIESQVDQGTKVNILIPNMVG</sequence>